<accession>A0A7Y9JB67</accession>
<name>A0A7Y9JB67_9ACTN</name>
<dbReference type="Gene3D" id="3.30.1490.480">
    <property type="entry name" value="Endolytic murein transglycosylase"/>
    <property type="match status" value="1"/>
</dbReference>
<reference evidence="9 10" key="1">
    <citation type="submission" date="2020-07" db="EMBL/GenBank/DDBJ databases">
        <title>Sequencing the genomes of 1000 actinobacteria strains.</title>
        <authorList>
            <person name="Klenk H.-P."/>
        </authorList>
    </citation>
    <scope>NUCLEOTIDE SEQUENCE [LARGE SCALE GENOMIC DNA]</scope>
    <source>
        <strain evidence="9 10">DSM 21350</strain>
    </source>
</reference>
<evidence type="ECO:0000313" key="10">
    <source>
        <dbReference type="Proteomes" id="UP000535511"/>
    </source>
</evidence>
<dbReference type="NCBIfam" id="TIGR00247">
    <property type="entry name" value="endolytic transglycosylase MltG"/>
    <property type="match status" value="1"/>
</dbReference>
<evidence type="ECO:0000256" key="5">
    <source>
        <dbReference type="ARBA" id="ARBA00023239"/>
    </source>
</evidence>
<dbReference type="GO" id="GO:0008932">
    <property type="term" value="F:lytic endotransglycosylase activity"/>
    <property type="evidence" value="ECO:0007669"/>
    <property type="project" value="UniProtKB-UniRule"/>
</dbReference>
<comment type="catalytic activity">
    <reaction evidence="7">
        <text>a peptidoglycan chain = a peptidoglycan chain with N-acetyl-1,6-anhydromuramyl-[peptide] at the reducing end + a peptidoglycan chain with N-acetylglucosamine at the non-reducing end.</text>
        <dbReference type="EC" id="4.2.2.29"/>
    </reaction>
</comment>
<keyword evidence="1 7" id="KW-1003">Cell membrane</keyword>
<dbReference type="Pfam" id="PF02618">
    <property type="entry name" value="YceG"/>
    <property type="match status" value="1"/>
</dbReference>
<feature type="site" description="Important for catalytic activity" evidence="7">
    <location>
        <position position="287"/>
    </location>
</feature>
<comment type="caution">
    <text evidence="9">The sequence shown here is derived from an EMBL/GenBank/DDBJ whole genome shotgun (WGS) entry which is preliminary data.</text>
</comment>
<evidence type="ECO:0000256" key="3">
    <source>
        <dbReference type="ARBA" id="ARBA00022989"/>
    </source>
</evidence>
<dbReference type="GO" id="GO:0005886">
    <property type="term" value="C:plasma membrane"/>
    <property type="evidence" value="ECO:0007669"/>
    <property type="project" value="UniProtKB-SubCell"/>
</dbReference>
<feature type="transmembrane region" description="Helical" evidence="7">
    <location>
        <begin position="64"/>
        <end position="82"/>
    </location>
</feature>
<dbReference type="HAMAP" id="MF_02065">
    <property type="entry name" value="MltG"/>
    <property type="match status" value="1"/>
</dbReference>
<keyword evidence="4 7" id="KW-0472">Membrane</keyword>
<organism evidence="9 10">
    <name type="scientific">Nocardioides panaciterrulae</name>
    <dbReference type="NCBI Taxonomy" id="661492"/>
    <lineage>
        <taxon>Bacteria</taxon>
        <taxon>Bacillati</taxon>
        <taxon>Actinomycetota</taxon>
        <taxon>Actinomycetes</taxon>
        <taxon>Propionibacteriales</taxon>
        <taxon>Nocardioidaceae</taxon>
        <taxon>Nocardioides</taxon>
    </lineage>
</organism>
<evidence type="ECO:0000256" key="1">
    <source>
        <dbReference type="ARBA" id="ARBA00022475"/>
    </source>
</evidence>
<sequence>MTHHDEAQPHPSGSTTPRDEEALEAPAPRAPYDDQVPAADEDDLVPMHPGRGGRRRKRKGVKSCLAVLVALAIVVAVFYVGVTRGVGFLRDQFSSPEDYAGPGHGKVTFQVHDGDSVAEIGRNLKAAGVVASVEAFTGAASANPDSTGIQVGFYPLKKEMPAADALEVLVDPGNLMKNSVTIPEGLRVTDVVGLLADATDFSRGQFTKVLAKPAKLGLPPYAHGNAEGYLFPATYDFGPKATPTSILRDMVTRWKQAAADADLKGAAKRLGYSPGDLMIVASLVQAEGRGSYMPKIARVIYNRLEGSETGHLLQIDATVDYAADNKLTAVPTTDDLKIDSPYNTYQNPGLPPTPIEAPGDDALRAATHPADGDWYYYVTVNLKTGETKFASSYDEFLKYKDELRQYCATESAGAC</sequence>
<dbReference type="GO" id="GO:0009252">
    <property type="term" value="P:peptidoglycan biosynthetic process"/>
    <property type="evidence" value="ECO:0007669"/>
    <property type="project" value="UniProtKB-UniRule"/>
</dbReference>
<keyword evidence="5 7" id="KW-0456">Lyase</keyword>
<dbReference type="RefSeq" id="WP_343052099.1">
    <property type="nucleotide sequence ID" value="NZ_JACCBG010000001.1"/>
</dbReference>
<protein>
    <recommendedName>
        <fullName evidence="7">Endolytic murein transglycosylase</fullName>
        <ecNumber evidence="7">4.2.2.29</ecNumber>
    </recommendedName>
    <alternativeName>
        <fullName evidence="7">Peptidoglycan lytic transglycosylase</fullName>
    </alternativeName>
    <alternativeName>
        <fullName evidence="7">Peptidoglycan polymerization terminase</fullName>
    </alternativeName>
</protein>
<comment type="subcellular location">
    <subcellularLocation>
        <location evidence="7">Cell membrane</location>
        <topology evidence="7">Single-pass membrane protein</topology>
    </subcellularLocation>
</comment>
<comment type="similarity">
    <text evidence="7">Belongs to the transglycosylase MltG family.</text>
</comment>
<dbReference type="PANTHER" id="PTHR30518:SF2">
    <property type="entry name" value="ENDOLYTIC MUREIN TRANSGLYCOSYLASE"/>
    <property type="match status" value="1"/>
</dbReference>
<dbReference type="EC" id="4.2.2.29" evidence="7"/>
<dbReference type="CDD" id="cd08010">
    <property type="entry name" value="MltG_like"/>
    <property type="match status" value="1"/>
</dbReference>
<evidence type="ECO:0000256" key="6">
    <source>
        <dbReference type="ARBA" id="ARBA00023316"/>
    </source>
</evidence>
<dbReference type="GO" id="GO:0071555">
    <property type="term" value="P:cell wall organization"/>
    <property type="evidence" value="ECO:0007669"/>
    <property type="project" value="UniProtKB-KW"/>
</dbReference>
<dbReference type="Proteomes" id="UP000535511">
    <property type="component" value="Unassembled WGS sequence"/>
</dbReference>
<comment type="function">
    <text evidence="7">Functions as a peptidoglycan terminase that cleaves nascent peptidoglycan strands endolytically to terminate their elongation.</text>
</comment>
<evidence type="ECO:0000256" key="2">
    <source>
        <dbReference type="ARBA" id="ARBA00022692"/>
    </source>
</evidence>
<dbReference type="InterPro" id="IPR003770">
    <property type="entry name" value="MLTG-like"/>
</dbReference>
<proteinExistence type="inferred from homology"/>
<keyword evidence="6 7" id="KW-0961">Cell wall biogenesis/degradation</keyword>
<feature type="region of interest" description="Disordered" evidence="8">
    <location>
        <begin position="1"/>
        <end position="56"/>
    </location>
</feature>
<gene>
    <name evidence="7" type="primary">mltG</name>
    <name evidence="9" type="ORF">BJZ21_002166</name>
</gene>
<dbReference type="EMBL" id="JACCBG010000001">
    <property type="protein sequence ID" value="NYD42083.1"/>
    <property type="molecule type" value="Genomic_DNA"/>
</dbReference>
<keyword evidence="10" id="KW-1185">Reference proteome</keyword>
<evidence type="ECO:0000256" key="7">
    <source>
        <dbReference type="HAMAP-Rule" id="MF_02065"/>
    </source>
</evidence>
<keyword evidence="3 7" id="KW-1133">Transmembrane helix</keyword>
<keyword evidence="2 7" id="KW-0812">Transmembrane</keyword>
<dbReference type="AlphaFoldDB" id="A0A7Y9JB67"/>
<evidence type="ECO:0000313" key="9">
    <source>
        <dbReference type="EMBL" id="NYD42083.1"/>
    </source>
</evidence>
<evidence type="ECO:0000256" key="4">
    <source>
        <dbReference type="ARBA" id="ARBA00023136"/>
    </source>
</evidence>
<dbReference type="PANTHER" id="PTHR30518">
    <property type="entry name" value="ENDOLYTIC MUREIN TRANSGLYCOSYLASE"/>
    <property type="match status" value="1"/>
</dbReference>
<evidence type="ECO:0000256" key="8">
    <source>
        <dbReference type="SAM" id="MobiDB-lite"/>
    </source>
</evidence>